<dbReference type="SMART" id="SM00065">
    <property type="entry name" value="GAF"/>
    <property type="match status" value="1"/>
</dbReference>
<keyword evidence="1" id="KW-0805">Transcription regulation</keyword>
<comment type="caution">
    <text evidence="6">The sequence shown here is derived from an EMBL/GenBank/DDBJ whole genome shotgun (WGS) entry which is preliminary data.</text>
</comment>
<dbReference type="Gene3D" id="1.10.10.10">
    <property type="entry name" value="Winged helix-like DNA-binding domain superfamily/Winged helix DNA-binding domain"/>
    <property type="match status" value="1"/>
</dbReference>
<sequence>MTGSDRANSAGDDLRAALLRAMGESGGGLAAVTRLARLALESLPIDGASVSLMADTGNRETLYTSDDVIAEIENRQFGLGEGPCFEAFETRRPVLIADLDSPDGARWPIFAAERGERIAAVYAFPLVTGATCLGVVALYRARPGWLSTADLAVTLRIIDAVTVALLEMGAEHRTAPWTDLPANHPHIHQATGMLIAAFQMPAQHALARLRGYAFSTGRPLAEVADDLVTRRLDPHDLDQC</sequence>
<reference evidence="7" key="1">
    <citation type="journal article" date="2019" name="Int. J. Syst. Evol. Microbiol.">
        <title>The Global Catalogue of Microorganisms (GCM) 10K type strain sequencing project: providing services to taxonomists for standard genome sequencing and annotation.</title>
        <authorList>
            <consortium name="The Broad Institute Genomics Platform"/>
            <consortium name="The Broad Institute Genome Sequencing Center for Infectious Disease"/>
            <person name="Wu L."/>
            <person name="Ma J."/>
        </authorList>
    </citation>
    <scope>NUCLEOTIDE SEQUENCE [LARGE SCALE GENOMIC DNA]</scope>
    <source>
        <strain evidence="7">CGMCC 4.7330</strain>
    </source>
</reference>
<evidence type="ECO:0000313" key="7">
    <source>
        <dbReference type="Proteomes" id="UP001595696"/>
    </source>
</evidence>
<dbReference type="Gene3D" id="3.30.450.40">
    <property type="match status" value="1"/>
</dbReference>
<gene>
    <name evidence="6" type="ORF">ACFO0B_04635</name>
</gene>
<feature type="domain" description="ANTAR" evidence="5">
    <location>
        <begin position="173"/>
        <end position="228"/>
    </location>
</feature>
<evidence type="ECO:0000256" key="2">
    <source>
        <dbReference type="ARBA" id="ARBA00023163"/>
    </source>
</evidence>
<keyword evidence="2" id="KW-0804">Transcription</keyword>
<dbReference type="RefSeq" id="WP_378611023.1">
    <property type="nucleotide sequence ID" value="NZ_JBHSAX010000004.1"/>
</dbReference>
<dbReference type="SUPFAM" id="SSF55781">
    <property type="entry name" value="GAF domain-like"/>
    <property type="match status" value="1"/>
</dbReference>
<dbReference type="InterPro" id="IPR005561">
    <property type="entry name" value="ANTAR"/>
</dbReference>
<dbReference type="InterPro" id="IPR029016">
    <property type="entry name" value="GAF-like_dom_sf"/>
</dbReference>
<evidence type="ECO:0000259" key="4">
    <source>
        <dbReference type="SMART" id="SM00065"/>
    </source>
</evidence>
<dbReference type="InterPro" id="IPR036388">
    <property type="entry name" value="WH-like_DNA-bd_sf"/>
</dbReference>
<accession>A0ABV8DNK0</accession>
<dbReference type="InterPro" id="IPR003018">
    <property type="entry name" value="GAF"/>
</dbReference>
<dbReference type="Pfam" id="PF13185">
    <property type="entry name" value="GAF_2"/>
    <property type="match status" value="1"/>
</dbReference>
<dbReference type="Proteomes" id="UP001595696">
    <property type="component" value="Unassembled WGS sequence"/>
</dbReference>
<dbReference type="SMART" id="SM01012">
    <property type="entry name" value="ANTAR"/>
    <property type="match status" value="1"/>
</dbReference>
<feature type="transmembrane region" description="Helical" evidence="3">
    <location>
        <begin position="119"/>
        <end position="139"/>
    </location>
</feature>
<evidence type="ECO:0000259" key="5">
    <source>
        <dbReference type="SMART" id="SM01012"/>
    </source>
</evidence>
<dbReference type="Pfam" id="PF03861">
    <property type="entry name" value="ANTAR"/>
    <property type="match status" value="1"/>
</dbReference>
<keyword evidence="3" id="KW-1133">Transmembrane helix</keyword>
<name>A0ABV8DNK0_9NOCA</name>
<keyword evidence="3" id="KW-0472">Membrane</keyword>
<keyword evidence="3" id="KW-0812">Transmembrane</keyword>
<protein>
    <submittedName>
        <fullName evidence="6">GAF and ANTAR domain-containing protein</fullName>
    </submittedName>
</protein>
<feature type="domain" description="GAF" evidence="4">
    <location>
        <begin position="24"/>
        <end position="175"/>
    </location>
</feature>
<evidence type="ECO:0000313" key="6">
    <source>
        <dbReference type="EMBL" id="MFC3961270.1"/>
    </source>
</evidence>
<proteinExistence type="predicted"/>
<evidence type="ECO:0000256" key="3">
    <source>
        <dbReference type="SAM" id="Phobius"/>
    </source>
</evidence>
<evidence type="ECO:0000256" key="1">
    <source>
        <dbReference type="ARBA" id="ARBA00023015"/>
    </source>
</evidence>
<dbReference type="EMBL" id="JBHSAX010000004">
    <property type="protein sequence ID" value="MFC3961270.1"/>
    <property type="molecule type" value="Genomic_DNA"/>
</dbReference>
<keyword evidence="7" id="KW-1185">Reference proteome</keyword>
<organism evidence="6 7">
    <name type="scientific">Nocardia jiangsuensis</name>
    <dbReference type="NCBI Taxonomy" id="1691563"/>
    <lineage>
        <taxon>Bacteria</taxon>
        <taxon>Bacillati</taxon>
        <taxon>Actinomycetota</taxon>
        <taxon>Actinomycetes</taxon>
        <taxon>Mycobacteriales</taxon>
        <taxon>Nocardiaceae</taxon>
        <taxon>Nocardia</taxon>
    </lineage>
</organism>